<feature type="domain" description="Antitoxin Xre/MbcA/ParS-like toxin-binding" evidence="1">
    <location>
        <begin position="98"/>
        <end position="142"/>
    </location>
</feature>
<dbReference type="EMBL" id="HG322949">
    <property type="protein sequence ID" value="CDG82192.1"/>
    <property type="molecule type" value="Genomic_DNA"/>
</dbReference>
<name>W0V4J3_9BURK</name>
<evidence type="ECO:0000313" key="4">
    <source>
        <dbReference type="Proteomes" id="UP000027604"/>
    </source>
</evidence>
<feature type="domain" description="Antitoxin Xre-like helix-turn-helix" evidence="2">
    <location>
        <begin position="20"/>
        <end position="76"/>
    </location>
</feature>
<dbReference type="InterPro" id="IPR024467">
    <property type="entry name" value="Xre/MbcA/ParS-like_toxin-bd"/>
</dbReference>
<proteinExistence type="predicted"/>
<dbReference type="eggNOG" id="COG5642">
    <property type="taxonomic scope" value="Bacteria"/>
</dbReference>
<evidence type="ECO:0000259" key="2">
    <source>
        <dbReference type="Pfam" id="PF20432"/>
    </source>
</evidence>
<dbReference type="AlphaFoldDB" id="W0V4J3"/>
<dbReference type="Pfam" id="PF20432">
    <property type="entry name" value="Xre-like-HTH"/>
    <property type="match status" value="1"/>
</dbReference>
<dbReference type="GO" id="GO:0003677">
    <property type="term" value="F:DNA binding"/>
    <property type="evidence" value="ECO:0007669"/>
    <property type="project" value="InterPro"/>
</dbReference>
<gene>
    <name evidence="3" type="ORF">GJA_1547</name>
</gene>
<dbReference type="STRING" id="1349767.GJA_1547"/>
<reference evidence="3 4" key="1">
    <citation type="journal article" date="2015" name="Genome Announc.">
        <title>Genome Sequence of Mushroom Soft-Rot Pathogen Janthinobacterium agaricidamnosum.</title>
        <authorList>
            <person name="Graupner K."/>
            <person name="Lackner G."/>
            <person name="Hertweck C."/>
        </authorList>
    </citation>
    <scope>NUCLEOTIDE SEQUENCE [LARGE SCALE GENOMIC DNA]</scope>
    <source>
        <strain evidence="4">NBRC 102515 / DSM 9628</strain>
    </source>
</reference>
<keyword evidence="4" id="KW-1185">Reference proteome</keyword>
<sequence>MHAKIGQFATWHNMDITEKIGAIRSGVPAQLVGELSWFMNMPKEALMDSLGLSRATINRKVLRAQPLSREESERVVGMQSLIGQVQAMIDADSAPDFDAARWLARWLAEPLPVLGGNTPGSYISTVEGQKYVGKLLAMTQSGAYA</sequence>
<evidence type="ECO:0000313" key="3">
    <source>
        <dbReference type="EMBL" id="CDG82192.1"/>
    </source>
</evidence>
<dbReference type="Pfam" id="PF09722">
    <property type="entry name" value="Xre_MbcA_ParS_C"/>
    <property type="match status" value="1"/>
</dbReference>
<dbReference type="InterPro" id="IPR046847">
    <property type="entry name" value="Xre-like_HTH"/>
</dbReference>
<dbReference type="KEGG" id="jag:GJA_1547"/>
<evidence type="ECO:0000259" key="1">
    <source>
        <dbReference type="Pfam" id="PF09722"/>
    </source>
</evidence>
<dbReference type="HOGENOM" id="CLU_109353_0_0_4"/>
<dbReference type="PATRIC" id="fig|1349767.4.peg.3235"/>
<dbReference type="Proteomes" id="UP000027604">
    <property type="component" value="Chromosome I"/>
</dbReference>
<protein>
    <submittedName>
        <fullName evidence="3">Uncharacterized protein</fullName>
    </submittedName>
</protein>
<organism evidence="3 4">
    <name type="scientific">Janthinobacterium agaricidamnosum NBRC 102515 = DSM 9628</name>
    <dbReference type="NCBI Taxonomy" id="1349767"/>
    <lineage>
        <taxon>Bacteria</taxon>
        <taxon>Pseudomonadati</taxon>
        <taxon>Pseudomonadota</taxon>
        <taxon>Betaproteobacteria</taxon>
        <taxon>Burkholderiales</taxon>
        <taxon>Oxalobacteraceae</taxon>
        <taxon>Janthinobacterium</taxon>
    </lineage>
</organism>
<accession>W0V4J3</accession>